<protein>
    <submittedName>
        <fullName evidence="5">Secreted protein</fullName>
    </submittedName>
</protein>
<organism evidence="3 4">
    <name type="scientific">Mesocestoides corti</name>
    <name type="common">Flatworm</name>
    <dbReference type="NCBI Taxonomy" id="53468"/>
    <lineage>
        <taxon>Eukaryota</taxon>
        <taxon>Metazoa</taxon>
        <taxon>Spiralia</taxon>
        <taxon>Lophotrochozoa</taxon>
        <taxon>Platyhelminthes</taxon>
        <taxon>Cestoda</taxon>
        <taxon>Eucestoda</taxon>
        <taxon>Cyclophyllidea</taxon>
        <taxon>Mesocestoididae</taxon>
        <taxon>Mesocestoides</taxon>
    </lineage>
</organism>
<sequence length="92" mass="9768">MDTLASILSARALSPALALFGGTIEAAAAVAARALKCIENSPGRGGTRRLGNREHLATSAQSLPQERQRRRSRDALPPPHPLQLCFNEPASI</sequence>
<evidence type="ECO:0000313" key="4">
    <source>
        <dbReference type="Proteomes" id="UP000267029"/>
    </source>
</evidence>
<name>A0A0R3U4R1_MESCO</name>
<feature type="region of interest" description="Disordered" evidence="1">
    <location>
        <begin position="41"/>
        <end position="92"/>
    </location>
</feature>
<reference evidence="3 4" key="1">
    <citation type="submission" date="2018-10" db="EMBL/GenBank/DDBJ databases">
        <authorList>
            <consortium name="Pathogen Informatics"/>
        </authorList>
    </citation>
    <scope>NUCLEOTIDE SEQUENCE [LARGE SCALE GENOMIC DNA]</scope>
</reference>
<dbReference type="EMBL" id="UXSR01000220">
    <property type="protein sequence ID" value="VDD75646.1"/>
    <property type="molecule type" value="Genomic_DNA"/>
</dbReference>
<evidence type="ECO:0000256" key="2">
    <source>
        <dbReference type="SAM" id="SignalP"/>
    </source>
</evidence>
<feature type="chain" id="PRO_5043132210" evidence="2">
    <location>
        <begin position="19"/>
        <end position="92"/>
    </location>
</feature>
<reference evidence="5" key="2">
    <citation type="submission" date="2019-11" db="UniProtKB">
        <authorList>
            <consortium name="WormBaseParasite"/>
        </authorList>
    </citation>
    <scope>IDENTIFICATION</scope>
</reference>
<accession>A0A0R3U4R1</accession>
<evidence type="ECO:0000313" key="5">
    <source>
        <dbReference type="WBParaSite" id="MCU_006784-RA"/>
    </source>
</evidence>
<gene>
    <name evidence="3" type="ORF">MCOS_LOCUS1649</name>
</gene>
<evidence type="ECO:0000313" key="3">
    <source>
        <dbReference type="EMBL" id="VDD75646.1"/>
    </source>
</evidence>
<evidence type="ECO:0000256" key="1">
    <source>
        <dbReference type="SAM" id="MobiDB-lite"/>
    </source>
</evidence>
<keyword evidence="2" id="KW-0732">Signal</keyword>
<dbReference type="AlphaFoldDB" id="A0A0R3U4R1"/>
<feature type="signal peptide" evidence="2">
    <location>
        <begin position="1"/>
        <end position="18"/>
    </location>
</feature>
<dbReference type="WBParaSite" id="MCU_006784-RA">
    <property type="protein sequence ID" value="MCU_006784-RA"/>
    <property type="gene ID" value="MCU_006784"/>
</dbReference>
<keyword evidence="4" id="KW-1185">Reference proteome</keyword>
<dbReference type="Proteomes" id="UP000267029">
    <property type="component" value="Unassembled WGS sequence"/>
</dbReference>
<proteinExistence type="predicted"/>